<protein>
    <recommendedName>
        <fullName evidence="3">KTSC domain-containing protein</fullName>
    </recommendedName>
</protein>
<comment type="caution">
    <text evidence="1">The sequence shown here is derived from an EMBL/GenBank/DDBJ whole genome shotgun (WGS) entry which is preliminary data.</text>
</comment>
<accession>A0A0C1TQJ3</accession>
<gene>
    <name evidence="1" type="ORF">SE37_02330</name>
</gene>
<evidence type="ECO:0008006" key="3">
    <source>
        <dbReference type="Google" id="ProtNLM"/>
    </source>
</evidence>
<evidence type="ECO:0000313" key="2">
    <source>
        <dbReference type="Proteomes" id="UP000031433"/>
    </source>
</evidence>
<evidence type="ECO:0000313" key="1">
    <source>
        <dbReference type="EMBL" id="KIE41548.1"/>
    </source>
</evidence>
<reference evidence="1 2" key="1">
    <citation type="submission" date="2015-01" db="EMBL/GenBank/DDBJ databases">
        <title>Genome sequence of the anaerobic bacterium Geobacter soli GSS01, a dissimilatory Fe(III) reducer from soil.</title>
        <authorList>
            <person name="Yang G."/>
            <person name="Zhou S."/>
        </authorList>
    </citation>
    <scope>NUCLEOTIDE SEQUENCE [LARGE SCALE GENOMIC DNA]</scope>
    <source>
        <strain evidence="1 2">GSS01</strain>
    </source>
</reference>
<name>A0A0C1TQJ3_9BACT</name>
<dbReference type="RefSeq" id="WP_039643332.1">
    <property type="nucleotide sequence ID" value="NZ_JXBL01000001.1"/>
</dbReference>
<organism evidence="1 2">
    <name type="scientific">Geobacter soli</name>
    <dbReference type="NCBI Taxonomy" id="1510391"/>
    <lineage>
        <taxon>Bacteria</taxon>
        <taxon>Pseudomonadati</taxon>
        <taxon>Thermodesulfobacteriota</taxon>
        <taxon>Desulfuromonadia</taxon>
        <taxon>Geobacterales</taxon>
        <taxon>Geobacteraceae</taxon>
        <taxon>Geobacter</taxon>
    </lineage>
</organism>
<dbReference type="EMBL" id="JXBL01000001">
    <property type="protein sequence ID" value="KIE41548.1"/>
    <property type="molecule type" value="Genomic_DNA"/>
</dbReference>
<dbReference type="AlphaFoldDB" id="A0A0C1TQJ3"/>
<sequence length="75" mass="8658">MERYMNRGGDSGVSAYEIGDSFIKVKFKTSTPIYVYTYIKTGQHHVEAMKQLAVAGHGLQAYINRHKTMRFDKER</sequence>
<proteinExistence type="predicted"/>
<dbReference type="Proteomes" id="UP000031433">
    <property type="component" value="Unassembled WGS sequence"/>
</dbReference>
<keyword evidence="2" id="KW-1185">Reference proteome</keyword>